<reference evidence="2" key="1">
    <citation type="submission" date="2018-10" db="EMBL/GenBank/DDBJ databases">
        <title>Effector identification in a new, highly contiguous assembly of the strawberry crown rot pathogen Phytophthora cactorum.</title>
        <authorList>
            <person name="Armitage A.D."/>
            <person name="Nellist C.F."/>
            <person name="Bates H."/>
            <person name="Vickerstaff R.J."/>
            <person name="Harrison R.J."/>
        </authorList>
    </citation>
    <scope>NUCLEOTIDE SEQUENCE</scope>
    <source>
        <strain evidence="2">4040</strain>
    </source>
</reference>
<gene>
    <name evidence="2" type="ORF">PC117_g5457</name>
</gene>
<name>A0A8T1E4C6_9STRA</name>
<sequence>MHLLKSEQTLRNNLPNHLNVRLRFHRNDSEPKAQRAKDILSAGIPKMQFPD</sequence>
<dbReference type="Proteomes" id="UP000736787">
    <property type="component" value="Unassembled WGS sequence"/>
</dbReference>
<feature type="compositionally biased region" description="Basic and acidic residues" evidence="1">
    <location>
        <begin position="25"/>
        <end position="38"/>
    </location>
</feature>
<evidence type="ECO:0000313" key="3">
    <source>
        <dbReference type="Proteomes" id="UP000736787"/>
    </source>
</evidence>
<organism evidence="2 3">
    <name type="scientific">Phytophthora cactorum</name>
    <dbReference type="NCBI Taxonomy" id="29920"/>
    <lineage>
        <taxon>Eukaryota</taxon>
        <taxon>Sar</taxon>
        <taxon>Stramenopiles</taxon>
        <taxon>Oomycota</taxon>
        <taxon>Peronosporomycetes</taxon>
        <taxon>Peronosporales</taxon>
        <taxon>Peronosporaceae</taxon>
        <taxon>Phytophthora</taxon>
    </lineage>
</organism>
<protein>
    <submittedName>
        <fullName evidence="2">Uncharacterized protein</fullName>
    </submittedName>
</protein>
<feature type="region of interest" description="Disordered" evidence="1">
    <location>
        <begin position="25"/>
        <end position="51"/>
    </location>
</feature>
<dbReference type="EMBL" id="RCMK01000096">
    <property type="protein sequence ID" value="KAG2949148.1"/>
    <property type="molecule type" value="Genomic_DNA"/>
</dbReference>
<proteinExistence type="predicted"/>
<evidence type="ECO:0000313" key="2">
    <source>
        <dbReference type="EMBL" id="KAG2949148.1"/>
    </source>
</evidence>
<comment type="caution">
    <text evidence="2">The sequence shown here is derived from an EMBL/GenBank/DDBJ whole genome shotgun (WGS) entry which is preliminary data.</text>
</comment>
<dbReference type="AlphaFoldDB" id="A0A8T1E4C6"/>
<evidence type="ECO:0000256" key="1">
    <source>
        <dbReference type="SAM" id="MobiDB-lite"/>
    </source>
</evidence>
<accession>A0A8T1E4C6</accession>